<dbReference type="AlphaFoldDB" id="A0A2T0W611"/>
<dbReference type="RefSeq" id="WP_106194224.1">
    <property type="nucleotide sequence ID" value="NZ_PVTO01000016.1"/>
</dbReference>
<name>A0A2T0W611_9LACT</name>
<feature type="region of interest" description="Disordered" evidence="1">
    <location>
        <begin position="100"/>
        <end position="157"/>
    </location>
</feature>
<keyword evidence="5" id="KW-1185">Reference proteome</keyword>
<feature type="transmembrane region" description="Helical" evidence="2">
    <location>
        <begin position="32"/>
        <end position="52"/>
    </location>
</feature>
<accession>A0A2T0W611</accession>
<feature type="compositionally biased region" description="Basic and acidic residues" evidence="1">
    <location>
        <begin position="100"/>
        <end position="110"/>
    </location>
</feature>
<comment type="caution">
    <text evidence="4">The sequence shown here is derived from an EMBL/GenBank/DDBJ whole genome shotgun (WGS) entry which is preliminary data.</text>
</comment>
<dbReference type="InterPro" id="IPR025424">
    <property type="entry name" value="YrhK_domain"/>
</dbReference>
<sequence>MPVVETKEHDLEPGKEEDVIVKAGKFRVYFQNYYSIISLGNDLFTGILYLSGSLIQTFTDLTRVGMYLYIFASFFLLMRPILKIMHSVFIYREEEYREKVLGEDTEESIRRSSGHSNKPTKEVEVKSDAQAKEEQPDEAEEIEQDYNESYYGKEKNE</sequence>
<evidence type="ECO:0000256" key="1">
    <source>
        <dbReference type="SAM" id="MobiDB-lite"/>
    </source>
</evidence>
<keyword evidence="2" id="KW-0812">Transmembrane</keyword>
<gene>
    <name evidence="4" type="ORF">CLV38_11639</name>
</gene>
<organism evidence="4 5">
    <name type="scientific">Alkalibacterium olivapovliticus</name>
    <dbReference type="NCBI Taxonomy" id="99907"/>
    <lineage>
        <taxon>Bacteria</taxon>
        <taxon>Bacillati</taxon>
        <taxon>Bacillota</taxon>
        <taxon>Bacilli</taxon>
        <taxon>Lactobacillales</taxon>
        <taxon>Carnobacteriaceae</taxon>
        <taxon>Alkalibacterium</taxon>
    </lineage>
</organism>
<evidence type="ECO:0000313" key="4">
    <source>
        <dbReference type="EMBL" id="PRY82132.1"/>
    </source>
</evidence>
<evidence type="ECO:0000313" key="5">
    <source>
        <dbReference type="Proteomes" id="UP000238205"/>
    </source>
</evidence>
<keyword evidence="2" id="KW-0472">Membrane</keyword>
<dbReference type="EMBL" id="PVTO01000016">
    <property type="protein sequence ID" value="PRY82132.1"/>
    <property type="molecule type" value="Genomic_DNA"/>
</dbReference>
<feature type="transmembrane region" description="Helical" evidence="2">
    <location>
        <begin position="64"/>
        <end position="82"/>
    </location>
</feature>
<feature type="domain" description="YrhK" evidence="3">
    <location>
        <begin position="33"/>
        <end position="87"/>
    </location>
</feature>
<dbReference type="OrthoDB" id="2135402at2"/>
<evidence type="ECO:0000259" key="3">
    <source>
        <dbReference type="Pfam" id="PF14145"/>
    </source>
</evidence>
<evidence type="ECO:0000256" key="2">
    <source>
        <dbReference type="SAM" id="Phobius"/>
    </source>
</evidence>
<feature type="compositionally biased region" description="Acidic residues" evidence="1">
    <location>
        <begin position="135"/>
        <end position="146"/>
    </location>
</feature>
<reference evidence="4 5" key="1">
    <citation type="submission" date="2018-03" db="EMBL/GenBank/DDBJ databases">
        <title>Genomic Encyclopedia of Archaeal and Bacterial Type Strains, Phase II (KMG-II): from individual species to whole genera.</title>
        <authorList>
            <person name="Goeker M."/>
        </authorList>
    </citation>
    <scope>NUCLEOTIDE SEQUENCE [LARGE SCALE GENOMIC DNA]</scope>
    <source>
        <strain evidence="4 5">DSM 13175</strain>
    </source>
</reference>
<feature type="compositionally biased region" description="Basic and acidic residues" evidence="1">
    <location>
        <begin position="119"/>
        <end position="134"/>
    </location>
</feature>
<keyword evidence="2" id="KW-1133">Transmembrane helix</keyword>
<protein>
    <submittedName>
        <fullName evidence="4">YrhK-like protein</fullName>
    </submittedName>
</protein>
<dbReference type="Proteomes" id="UP000238205">
    <property type="component" value="Unassembled WGS sequence"/>
</dbReference>
<dbReference type="Pfam" id="PF14145">
    <property type="entry name" value="YrhK"/>
    <property type="match status" value="1"/>
</dbReference>
<proteinExistence type="predicted"/>